<protein>
    <submittedName>
        <fullName evidence="2">GreA/GreB family elongation factor</fullName>
    </submittedName>
</protein>
<organism evidence="2 3">
    <name type="scientific">Echinicola arenosa</name>
    <dbReference type="NCBI Taxonomy" id="2774144"/>
    <lineage>
        <taxon>Bacteria</taxon>
        <taxon>Pseudomonadati</taxon>
        <taxon>Bacteroidota</taxon>
        <taxon>Cytophagia</taxon>
        <taxon>Cytophagales</taxon>
        <taxon>Cyclobacteriaceae</taxon>
        <taxon>Echinicola</taxon>
    </lineage>
</organism>
<feature type="domain" description="Transcription elongation factor GreA/GreB C-terminal" evidence="1">
    <location>
        <begin position="50"/>
        <end position="121"/>
    </location>
</feature>
<proteinExistence type="predicted"/>
<evidence type="ECO:0000259" key="1">
    <source>
        <dbReference type="Pfam" id="PF01272"/>
    </source>
</evidence>
<evidence type="ECO:0000313" key="3">
    <source>
        <dbReference type="Proteomes" id="UP000647133"/>
    </source>
</evidence>
<dbReference type="PANTHER" id="PTHR30437:SF5">
    <property type="entry name" value="REGULATOR OF NUCLEOSIDE DIPHOSPHATE KINASE"/>
    <property type="match status" value="1"/>
</dbReference>
<dbReference type="EMBL" id="JACYTQ010000003">
    <property type="protein sequence ID" value="MBD8489148.1"/>
    <property type="molecule type" value="Genomic_DNA"/>
</dbReference>
<evidence type="ECO:0000313" key="2">
    <source>
        <dbReference type="EMBL" id="MBD8489148.1"/>
    </source>
</evidence>
<keyword evidence="2" id="KW-0251">Elongation factor</keyword>
<keyword evidence="3" id="KW-1185">Reference proteome</keyword>
<gene>
    <name evidence="2" type="ORF">IFO69_10365</name>
</gene>
<keyword evidence="2" id="KW-0648">Protein biosynthesis</keyword>
<comment type="caution">
    <text evidence="2">The sequence shown here is derived from an EMBL/GenBank/DDBJ whole genome shotgun (WGS) entry which is preliminary data.</text>
</comment>
<dbReference type="Gene3D" id="3.10.50.30">
    <property type="entry name" value="Transcription elongation factor, GreA/GreB, C-terminal domain"/>
    <property type="match status" value="1"/>
</dbReference>
<dbReference type="GO" id="GO:0003746">
    <property type="term" value="F:translation elongation factor activity"/>
    <property type="evidence" value="ECO:0007669"/>
    <property type="project" value="UniProtKB-KW"/>
</dbReference>
<dbReference type="PANTHER" id="PTHR30437">
    <property type="entry name" value="TRANSCRIPTION ELONGATION FACTOR GREA"/>
    <property type="match status" value="1"/>
</dbReference>
<dbReference type="InterPro" id="IPR023459">
    <property type="entry name" value="Tscrpt_elong_fac_GreA/B_fam"/>
</dbReference>
<dbReference type="InterPro" id="IPR036953">
    <property type="entry name" value="GreA/GreB_C_sf"/>
</dbReference>
<dbReference type="RefSeq" id="WP_192010036.1">
    <property type="nucleotide sequence ID" value="NZ_JACYTQ010000003.1"/>
</dbReference>
<name>A0ABR9AK13_9BACT</name>
<dbReference type="Pfam" id="PF01272">
    <property type="entry name" value="GreA_GreB"/>
    <property type="match status" value="1"/>
</dbReference>
<dbReference type="InterPro" id="IPR001437">
    <property type="entry name" value="Tscrpt_elong_fac_GreA/B_C"/>
</dbReference>
<reference evidence="2 3" key="1">
    <citation type="submission" date="2020-09" db="EMBL/GenBank/DDBJ databases">
        <title>Echinicola sp. CAU 1574 isolated from sand of Sido Beach.</title>
        <authorList>
            <person name="Kim W."/>
        </authorList>
    </citation>
    <scope>NUCLEOTIDE SEQUENCE [LARGE SCALE GENOMIC DNA]</scope>
    <source>
        <strain evidence="2 3">CAU 1574</strain>
    </source>
</reference>
<sequence length="124" mass="14168">MKPLIRKSDYQTIRNILLSSRSNGQHHDLLPLENELKNCEVLEDPLLDERIVRLYSTVEVLDLKFKNTIRLTLVLPQDANIKTGQVSILAPLAVALIGYREGHQFNWTLPAGERQLKILSVVQK</sequence>
<dbReference type="Proteomes" id="UP000647133">
    <property type="component" value="Unassembled WGS sequence"/>
</dbReference>
<dbReference type="SUPFAM" id="SSF54534">
    <property type="entry name" value="FKBP-like"/>
    <property type="match status" value="1"/>
</dbReference>
<accession>A0ABR9AK13</accession>